<evidence type="ECO:0000313" key="6">
    <source>
        <dbReference type="EMBL" id="ROT76474.1"/>
    </source>
</evidence>
<organism evidence="6 7">
    <name type="scientific">Penaeus vannamei</name>
    <name type="common">Whiteleg shrimp</name>
    <name type="synonym">Litopenaeus vannamei</name>
    <dbReference type="NCBI Taxonomy" id="6689"/>
    <lineage>
        <taxon>Eukaryota</taxon>
        <taxon>Metazoa</taxon>
        <taxon>Ecdysozoa</taxon>
        <taxon>Arthropoda</taxon>
        <taxon>Crustacea</taxon>
        <taxon>Multicrustacea</taxon>
        <taxon>Malacostraca</taxon>
        <taxon>Eumalacostraca</taxon>
        <taxon>Eucarida</taxon>
        <taxon>Decapoda</taxon>
        <taxon>Dendrobranchiata</taxon>
        <taxon>Penaeoidea</taxon>
        <taxon>Penaeidae</taxon>
        <taxon>Penaeus</taxon>
    </lineage>
</organism>
<reference evidence="6 7" key="2">
    <citation type="submission" date="2019-01" db="EMBL/GenBank/DDBJ databases">
        <title>The decoding of complex shrimp genome reveals the adaptation for benthos swimmer, frequently molting mechanism and breeding impact on genome.</title>
        <authorList>
            <person name="Sun Y."/>
            <person name="Gao Y."/>
            <person name="Yu Y."/>
        </authorList>
    </citation>
    <scope>NUCLEOTIDE SEQUENCE [LARGE SCALE GENOMIC DNA]</scope>
    <source>
        <tissue evidence="6">Muscle</tissue>
    </source>
</reference>
<keyword evidence="3" id="KW-0964">Secreted</keyword>
<dbReference type="Proteomes" id="UP000283509">
    <property type="component" value="Unassembled WGS sequence"/>
</dbReference>
<comment type="caution">
    <text evidence="6">The sequence shown here is derived from an EMBL/GenBank/DDBJ whole genome shotgun (WGS) entry which is preliminary data.</text>
</comment>
<protein>
    <submittedName>
        <fullName evidence="6">Meteorin-like protein</fullName>
    </submittedName>
</protein>
<keyword evidence="4" id="KW-0732">Signal</keyword>
<gene>
    <name evidence="6" type="ORF">C7M84_004939</name>
</gene>
<keyword evidence="5" id="KW-1015">Disulfide bond</keyword>
<comment type="similarity">
    <text evidence="2">Belongs to the meteorin family.</text>
</comment>
<dbReference type="AlphaFoldDB" id="A0A3R7P601"/>
<accession>A0A3R7P601</accession>
<dbReference type="GO" id="GO:0005179">
    <property type="term" value="F:hormone activity"/>
    <property type="evidence" value="ECO:0007669"/>
    <property type="project" value="TreeGrafter"/>
</dbReference>
<dbReference type="GO" id="GO:0005615">
    <property type="term" value="C:extracellular space"/>
    <property type="evidence" value="ECO:0007669"/>
    <property type="project" value="TreeGrafter"/>
</dbReference>
<sequence length="333" mass="36994">MLPPTLRETPYPCGIIPTDIYIRGIKTTVRWTLSFGCLWMLLTTPLLVCAESNGCDFYGSGLEQDGRGVQPVYLSCSSGRVEWQYPRAGLRVILRSPHKDRDFQACIKGDPKFEGARVYLEGYRSLLPLFALDDGRPQELVRCFTSYKGQAALYVEAEPSADDLKKEVAAFDYDLQTLAKGKIYDPLEECRPCSEDEILRLYCSGDFVARGSIERVEDDSDLATTTITIRASKLFQQTSPVFRHAHARERDEKAWESAYGVSNSIRGGGGGVAEYTGRVDVPIQCGARAGEGEFLVMGVMRLGKPILRCAPRHSEWVKIAKAARANAQCVLET</sequence>
<reference evidence="6 7" key="1">
    <citation type="submission" date="2018-04" db="EMBL/GenBank/DDBJ databases">
        <authorList>
            <person name="Zhang X."/>
            <person name="Yuan J."/>
            <person name="Li F."/>
            <person name="Xiang J."/>
        </authorList>
    </citation>
    <scope>NUCLEOTIDE SEQUENCE [LARGE SCALE GENOMIC DNA]</scope>
    <source>
        <tissue evidence="6">Muscle</tissue>
    </source>
</reference>
<dbReference type="PANTHER" id="PTHR28593:SF3">
    <property type="entry name" value="METEORIN-LIKE PROTEIN"/>
    <property type="match status" value="1"/>
</dbReference>
<proteinExistence type="inferred from homology"/>
<evidence type="ECO:0000256" key="2">
    <source>
        <dbReference type="ARBA" id="ARBA00005669"/>
    </source>
</evidence>
<keyword evidence="7" id="KW-1185">Reference proteome</keyword>
<dbReference type="PANTHER" id="PTHR28593">
    <property type="entry name" value="METEORIN-LIKE PROTEIN"/>
    <property type="match status" value="1"/>
</dbReference>
<evidence type="ECO:0000256" key="5">
    <source>
        <dbReference type="ARBA" id="ARBA00023157"/>
    </source>
</evidence>
<evidence type="ECO:0000256" key="4">
    <source>
        <dbReference type="ARBA" id="ARBA00022729"/>
    </source>
</evidence>
<dbReference type="EMBL" id="QCYY01001657">
    <property type="protein sequence ID" value="ROT76474.1"/>
    <property type="molecule type" value="Genomic_DNA"/>
</dbReference>
<dbReference type="STRING" id="6689.A0A3R7P601"/>
<comment type="subcellular location">
    <subcellularLocation>
        <location evidence="1">Secreted</location>
    </subcellularLocation>
</comment>
<dbReference type="OrthoDB" id="6092325at2759"/>
<evidence type="ECO:0000256" key="3">
    <source>
        <dbReference type="ARBA" id="ARBA00022525"/>
    </source>
</evidence>
<evidence type="ECO:0000256" key="1">
    <source>
        <dbReference type="ARBA" id="ARBA00004613"/>
    </source>
</evidence>
<name>A0A3R7P601_PENVA</name>
<dbReference type="InterPro" id="IPR051998">
    <property type="entry name" value="Meteorin-like"/>
</dbReference>
<evidence type="ECO:0000313" key="7">
    <source>
        <dbReference type="Proteomes" id="UP000283509"/>
    </source>
</evidence>